<dbReference type="EMBL" id="JXTC01000364">
    <property type="protein sequence ID" value="PON60507.1"/>
    <property type="molecule type" value="Genomic_DNA"/>
</dbReference>
<reference evidence="2" key="1">
    <citation type="submission" date="2016-06" db="EMBL/GenBank/DDBJ databases">
        <title>Parallel loss of symbiosis genes in relatives of nitrogen-fixing non-legume Parasponia.</title>
        <authorList>
            <person name="Van Velzen R."/>
            <person name="Holmer R."/>
            <person name="Bu F."/>
            <person name="Rutten L."/>
            <person name="Van Zeijl A."/>
            <person name="Liu W."/>
            <person name="Santuari L."/>
            <person name="Cao Q."/>
            <person name="Sharma T."/>
            <person name="Shen D."/>
            <person name="Roswanjaya Y."/>
            <person name="Wardhani T."/>
            <person name="Kalhor M.S."/>
            <person name="Jansen J."/>
            <person name="Van den Hoogen J."/>
            <person name="Gungor B."/>
            <person name="Hartog M."/>
            <person name="Hontelez J."/>
            <person name="Verver J."/>
            <person name="Yang W.-C."/>
            <person name="Schijlen E."/>
            <person name="Repin R."/>
            <person name="Schilthuizen M."/>
            <person name="Schranz E."/>
            <person name="Heidstra R."/>
            <person name="Miyata K."/>
            <person name="Fedorova E."/>
            <person name="Kohlen W."/>
            <person name="Bisseling T."/>
            <person name="Smit S."/>
            <person name="Geurts R."/>
        </authorList>
    </citation>
    <scope>NUCLEOTIDE SEQUENCE [LARGE SCALE GENOMIC DNA]</scope>
    <source>
        <strain evidence="2">cv. RG33-2</strain>
    </source>
</reference>
<comment type="caution">
    <text evidence="1">The sequence shown here is derived from an EMBL/GenBank/DDBJ whole genome shotgun (WGS) entry which is preliminary data.</text>
</comment>
<organism evidence="1 2">
    <name type="scientific">Trema orientale</name>
    <name type="common">Charcoal tree</name>
    <name type="synonym">Celtis orientalis</name>
    <dbReference type="NCBI Taxonomy" id="63057"/>
    <lineage>
        <taxon>Eukaryota</taxon>
        <taxon>Viridiplantae</taxon>
        <taxon>Streptophyta</taxon>
        <taxon>Embryophyta</taxon>
        <taxon>Tracheophyta</taxon>
        <taxon>Spermatophyta</taxon>
        <taxon>Magnoliopsida</taxon>
        <taxon>eudicotyledons</taxon>
        <taxon>Gunneridae</taxon>
        <taxon>Pentapetalae</taxon>
        <taxon>rosids</taxon>
        <taxon>fabids</taxon>
        <taxon>Rosales</taxon>
        <taxon>Cannabaceae</taxon>
        <taxon>Trema</taxon>
    </lineage>
</organism>
<gene>
    <name evidence="1" type="ORF">TorRG33x02_284710</name>
</gene>
<proteinExistence type="predicted"/>
<evidence type="ECO:0000313" key="2">
    <source>
        <dbReference type="Proteomes" id="UP000237000"/>
    </source>
</evidence>
<dbReference type="OrthoDB" id="10438210at2759"/>
<evidence type="ECO:0000313" key="1">
    <source>
        <dbReference type="EMBL" id="PON60507.1"/>
    </source>
</evidence>
<sequence length="52" mass="5908">MYHNQVTNVKLLGPAVTISRLFISRSDSFQMLAHNRVVMKDSFSKVVGRLTN</sequence>
<keyword evidence="2" id="KW-1185">Reference proteome</keyword>
<protein>
    <submittedName>
        <fullName evidence="1">Uncharacterized protein</fullName>
    </submittedName>
</protein>
<accession>A0A2P5CHI2</accession>
<dbReference type="Proteomes" id="UP000237000">
    <property type="component" value="Unassembled WGS sequence"/>
</dbReference>
<name>A0A2P5CHI2_TREOI</name>
<dbReference type="InParanoid" id="A0A2P5CHI2"/>
<dbReference type="AlphaFoldDB" id="A0A2P5CHI2"/>